<feature type="region of interest" description="Disordered" evidence="1">
    <location>
        <begin position="382"/>
        <end position="426"/>
    </location>
</feature>
<dbReference type="CDD" id="cd00130">
    <property type="entry name" value="PAS"/>
    <property type="match status" value="1"/>
</dbReference>
<dbReference type="Proteomes" id="UP000093000">
    <property type="component" value="Unassembled WGS sequence"/>
</dbReference>
<dbReference type="Gene3D" id="3.30.450.20">
    <property type="entry name" value="PAS domain"/>
    <property type="match status" value="1"/>
</dbReference>
<dbReference type="OrthoDB" id="2162994at2759"/>
<dbReference type="Pfam" id="PF08447">
    <property type="entry name" value="PAS_3"/>
    <property type="match status" value="1"/>
</dbReference>
<dbReference type="EMBL" id="LUGH01000440">
    <property type="protein sequence ID" value="OBZ85042.1"/>
    <property type="molecule type" value="Genomic_DNA"/>
</dbReference>
<accession>A0A1C7N7F4</accession>
<dbReference type="InterPro" id="IPR035965">
    <property type="entry name" value="PAS-like_dom_sf"/>
</dbReference>
<evidence type="ECO:0000256" key="1">
    <source>
        <dbReference type="SAM" id="MobiDB-lite"/>
    </source>
</evidence>
<evidence type="ECO:0000259" key="2">
    <source>
        <dbReference type="PROSITE" id="PS50112"/>
    </source>
</evidence>
<dbReference type="AlphaFoldDB" id="A0A1C7N7F4"/>
<keyword evidence="4" id="KW-1185">Reference proteome</keyword>
<evidence type="ECO:0000313" key="3">
    <source>
        <dbReference type="EMBL" id="OBZ85042.1"/>
    </source>
</evidence>
<dbReference type="InterPro" id="IPR000014">
    <property type="entry name" value="PAS"/>
</dbReference>
<dbReference type="NCBIfam" id="TIGR00229">
    <property type="entry name" value="sensory_box"/>
    <property type="match status" value="1"/>
</dbReference>
<protein>
    <submittedName>
        <fullName evidence="3">White collar 2 protein</fullName>
    </submittedName>
</protein>
<evidence type="ECO:0000313" key="4">
    <source>
        <dbReference type="Proteomes" id="UP000093000"/>
    </source>
</evidence>
<name>A0A1C7N7F4_9FUNG</name>
<comment type="caution">
    <text evidence="3">The sequence shown here is derived from an EMBL/GenBank/DDBJ whole genome shotgun (WGS) entry which is preliminary data.</text>
</comment>
<reference evidence="3 4" key="1">
    <citation type="submission" date="2016-03" db="EMBL/GenBank/DDBJ databases">
        <title>Choanephora cucurbitarum.</title>
        <authorList>
            <person name="Min B."/>
            <person name="Park H."/>
            <person name="Park J.-H."/>
            <person name="Shin H.-D."/>
            <person name="Choi I.-G."/>
        </authorList>
    </citation>
    <scope>NUCLEOTIDE SEQUENCE [LARGE SCALE GENOMIC DNA]</scope>
    <source>
        <strain evidence="3 4">KUS-F28377</strain>
    </source>
</reference>
<organism evidence="3 4">
    <name type="scientific">Choanephora cucurbitarum</name>
    <dbReference type="NCBI Taxonomy" id="101091"/>
    <lineage>
        <taxon>Eukaryota</taxon>
        <taxon>Fungi</taxon>
        <taxon>Fungi incertae sedis</taxon>
        <taxon>Mucoromycota</taxon>
        <taxon>Mucoromycotina</taxon>
        <taxon>Mucoromycetes</taxon>
        <taxon>Mucorales</taxon>
        <taxon>Mucorineae</taxon>
        <taxon>Choanephoraceae</taxon>
        <taxon>Choanephoroideae</taxon>
        <taxon>Choanephora</taxon>
    </lineage>
</organism>
<dbReference type="SUPFAM" id="SSF55785">
    <property type="entry name" value="PYP-like sensor domain (PAS domain)"/>
    <property type="match status" value="1"/>
</dbReference>
<sequence length="442" mass="50213">MIPWSQSILASNPKHYESHNADKGSECPVNNSTMEVHPNNSLSSENSELASDRSLWSERALQNITGLFHILSPSGTILYCSDSCMELTGYCPRELIGRMLIDFVHVDDLDIFTRRVQFAFHSMSKTTTHFRFRCKGNNTYILLESVGQWKQDVLEQFPRSFFAIAQPYFSQPTNLLDSFLELKMENEWLKKRLNEASMFLESYSKRPSKACLIQSKSPTSLPYNPQLATQEQEQEQKQTNLSFVASMPFQEESSRGSNGEGLSYWNEYQYRISTKTYDATTKPRHQQEESSTSLMSTMPSNAFIKSFDFTAKRKQKNFDVLISPSDLASVYYEFKRVTLPPSISQLNFAKPASATVAYSFINDADIPTYAAIYSCKTKQSSLSSTSLNSDISTESDSSISTPSDEQDVKRYYSESSKSPPKAHCRSRKATHVNILLYENSES</sequence>
<dbReference type="STRING" id="101091.A0A1C7N7F4"/>
<dbReference type="PROSITE" id="PS50112">
    <property type="entry name" value="PAS"/>
    <property type="match status" value="1"/>
</dbReference>
<dbReference type="InterPro" id="IPR013655">
    <property type="entry name" value="PAS_fold_3"/>
</dbReference>
<feature type="compositionally biased region" description="Low complexity" evidence="1">
    <location>
        <begin position="382"/>
        <end position="403"/>
    </location>
</feature>
<dbReference type="SMART" id="SM00091">
    <property type="entry name" value="PAS"/>
    <property type="match status" value="1"/>
</dbReference>
<feature type="domain" description="PAS" evidence="2">
    <location>
        <begin position="58"/>
        <end position="123"/>
    </location>
</feature>
<dbReference type="InParanoid" id="A0A1C7N7F4"/>
<gene>
    <name evidence="3" type="primary">wc-2_1</name>
    <name evidence="3" type="ORF">A0J61_06911</name>
</gene>
<proteinExistence type="predicted"/>